<reference evidence="10 11" key="1">
    <citation type="submission" date="2017-10" db="EMBL/GenBank/DDBJ databases">
        <title>Genomic analysis of the genus Acetobacter.</title>
        <authorList>
            <person name="Kim K.H."/>
            <person name="Chun B.H."/>
            <person name="Son A.R."/>
            <person name="Jeon C.O."/>
        </authorList>
    </citation>
    <scope>NUCLEOTIDE SEQUENCE [LARGE SCALE GENOMIC DNA]</scope>
    <source>
        <strain evidence="10 11">LHT 2458</strain>
    </source>
</reference>
<proteinExistence type="inferred from homology"/>
<dbReference type="GO" id="GO:0004519">
    <property type="term" value="F:endonuclease activity"/>
    <property type="evidence" value="ECO:0007669"/>
    <property type="project" value="UniProtKB-KW"/>
</dbReference>
<dbReference type="Pfam" id="PF01555">
    <property type="entry name" value="N6_N4_Mtase"/>
    <property type="match status" value="1"/>
</dbReference>
<dbReference type="GO" id="GO:0003677">
    <property type="term" value="F:DNA binding"/>
    <property type="evidence" value="ECO:0007669"/>
    <property type="project" value="UniProtKB-KW"/>
</dbReference>
<keyword evidence="2" id="KW-0489">Methyltransferase</keyword>
<organism evidence="10 11">
    <name type="scientific">Acetobacter pomorum</name>
    <dbReference type="NCBI Taxonomy" id="65959"/>
    <lineage>
        <taxon>Bacteria</taxon>
        <taxon>Pseudomonadati</taxon>
        <taxon>Pseudomonadota</taxon>
        <taxon>Alphaproteobacteria</taxon>
        <taxon>Acetobacterales</taxon>
        <taxon>Acetobacteraceae</taxon>
        <taxon>Acetobacter</taxon>
    </lineage>
</organism>
<evidence type="ECO:0000256" key="6">
    <source>
        <dbReference type="ARBA" id="ARBA00023125"/>
    </source>
</evidence>
<dbReference type="Gene3D" id="3.40.50.150">
    <property type="entry name" value="Vaccinia Virus protein VP39"/>
    <property type="match status" value="2"/>
</dbReference>
<keyword evidence="4" id="KW-0949">S-adenosyl-L-methionine</keyword>
<dbReference type="PROSITE" id="PS00093">
    <property type="entry name" value="N4_MTASE"/>
    <property type="match status" value="1"/>
</dbReference>
<gene>
    <name evidence="10" type="ORF">CSR02_08745</name>
</gene>
<comment type="similarity">
    <text evidence="1">Belongs to the N(4)/N(6)-methyltransferase family. N(4) subfamily.</text>
</comment>
<comment type="caution">
    <text evidence="10">The sequence shown here is derived from an EMBL/GenBank/DDBJ whole genome shotgun (WGS) entry which is preliminary data.</text>
</comment>
<dbReference type="InterPro" id="IPR002941">
    <property type="entry name" value="DNA_methylase_N4/N6"/>
</dbReference>
<keyword evidence="3" id="KW-0808">Transferase</keyword>
<evidence type="ECO:0000256" key="2">
    <source>
        <dbReference type="ARBA" id="ARBA00022603"/>
    </source>
</evidence>
<keyword evidence="11" id="KW-1185">Reference proteome</keyword>
<keyword evidence="10" id="KW-0540">Nuclease</keyword>
<evidence type="ECO:0000256" key="3">
    <source>
        <dbReference type="ARBA" id="ARBA00022679"/>
    </source>
</evidence>
<dbReference type="GO" id="GO:0009007">
    <property type="term" value="F:site-specific DNA-methyltransferase (adenine-specific) activity"/>
    <property type="evidence" value="ECO:0007669"/>
    <property type="project" value="UniProtKB-EC"/>
</dbReference>
<dbReference type="GO" id="GO:0032259">
    <property type="term" value="P:methylation"/>
    <property type="evidence" value="ECO:0007669"/>
    <property type="project" value="UniProtKB-KW"/>
</dbReference>
<feature type="domain" description="DNA methylase N-4/N-6" evidence="9">
    <location>
        <begin position="25"/>
        <end position="57"/>
    </location>
</feature>
<dbReference type="InterPro" id="IPR029063">
    <property type="entry name" value="SAM-dependent_MTases_sf"/>
</dbReference>
<keyword evidence="10" id="KW-0255">Endonuclease</keyword>
<evidence type="ECO:0000256" key="4">
    <source>
        <dbReference type="ARBA" id="ARBA00022691"/>
    </source>
</evidence>
<accession>A0A2G4RBL1</accession>
<evidence type="ECO:0000313" key="11">
    <source>
        <dbReference type="Proteomes" id="UP000228751"/>
    </source>
</evidence>
<keyword evidence="10" id="KW-0378">Hydrolase</keyword>
<evidence type="ECO:0000256" key="7">
    <source>
        <dbReference type="ARBA" id="ARBA00047942"/>
    </source>
</evidence>
<evidence type="ECO:0000256" key="8">
    <source>
        <dbReference type="ARBA" id="ARBA00049120"/>
    </source>
</evidence>
<dbReference type="GO" id="GO:0009307">
    <property type="term" value="P:DNA restriction-modification system"/>
    <property type="evidence" value="ECO:0007669"/>
    <property type="project" value="UniProtKB-KW"/>
</dbReference>
<keyword evidence="5" id="KW-0680">Restriction system</keyword>
<dbReference type="InterPro" id="IPR017985">
    <property type="entry name" value="MeTrfase_CN4_CS"/>
</dbReference>
<evidence type="ECO:0000256" key="5">
    <source>
        <dbReference type="ARBA" id="ARBA00022747"/>
    </source>
</evidence>
<dbReference type="GO" id="GO:0008170">
    <property type="term" value="F:N-methyltransferase activity"/>
    <property type="evidence" value="ECO:0007669"/>
    <property type="project" value="InterPro"/>
</dbReference>
<name>A0A2G4RBL1_9PROT</name>
<dbReference type="Proteomes" id="UP000228751">
    <property type="component" value="Unassembled WGS sequence"/>
</dbReference>
<keyword evidence="6" id="KW-0238">DNA-binding</keyword>
<sequence>MYRWFKYKEGFSKPFLDYVFEHSNIKTGGVVLDPFAGSGSTCFAANERGIYSIGVELLPVGCHFIRLRELLHRVGMNTVQEWLHDIYDKKPWQIPTEINKTFSHLNITRGAFPLNSEKELMNYLFWSDSLPHDMRVFCKFIAFSILEDISYTRKDGQFLRWDYRAQKGSRKSSFSKGNIPTFSDALLDKCRIIESDLSCLAHNQILTSIDSRHNKIKSPLTLYEGSNFFHLNNIRKRSIDLVVTSPPYCNRYDYTRTYALELAYLNLTDMQIKEMRQSLLSCTVENRPKDFQNIIDPMSLEKIRKLVSESKALTAILNFLRAEKEEHRLNNNAVIGMIECYFFEMAVHIYQLALVMKRHGKVYMVNDNVRYNGITIPVDCILSSMAEKLGFKCLKIWVLPVGKGNSSQQMKAHGRSETRKCVYLWERQ</sequence>
<evidence type="ECO:0000313" key="10">
    <source>
        <dbReference type="EMBL" id="PHY93954.1"/>
    </source>
</evidence>
<comment type="catalytic activity">
    <reaction evidence="8">
        <text>a 2'-deoxycytidine in DNA + S-adenosyl-L-methionine = an N(4)-methyl-2'-deoxycytidine in DNA + S-adenosyl-L-homocysteine + H(+)</text>
        <dbReference type="Rhea" id="RHEA:16857"/>
        <dbReference type="Rhea" id="RHEA-COMP:11369"/>
        <dbReference type="Rhea" id="RHEA-COMP:13674"/>
        <dbReference type="ChEBI" id="CHEBI:15378"/>
        <dbReference type="ChEBI" id="CHEBI:57856"/>
        <dbReference type="ChEBI" id="CHEBI:59789"/>
        <dbReference type="ChEBI" id="CHEBI:85452"/>
        <dbReference type="ChEBI" id="CHEBI:137933"/>
        <dbReference type="EC" id="2.1.1.113"/>
    </reaction>
</comment>
<protein>
    <submittedName>
        <fullName evidence="10">Restriction endonuclease</fullName>
    </submittedName>
</protein>
<dbReference type="OrthoDB" id="9800801at2"/>
<dbReference type="SUPFAM" id="SSF53335">
    <property type="entry name" value="S-adenosyl-L-methionine-dependent methyltransferases"/>
    <property type="match status" value="2"/>
</dbReference>
<comment type="catalytic activity">
    <reaction evidence="7">
        <text>a 2'-deoxyadenosine in DNA + S-adenosyl-L-methionine = an N(6)-methyl-2'-deoxyadenosine in DNA + S-adenosyl-L-homocysteine + H(+)</text>
        <dbReference type="Rhea" id="RHEA:15197"/>
        <dbReference type="Rhea" id="RHEA-COMP:12418"/>
        <dbReference type="Rhea" id="RHEA-COMP:12419"/>
        <dbReference type="ChEBI" id="CHEBI:15378"/>
        <dbReference type="ChEBI" id="CHEBI:57856"/>
        <dbReference type="ChEBI" id="CHEBI:59789"/>
        <dbReference type="ChEBI" id="CHEBI:90615"/>
        <dbReference type="ChEBI" id="CHEBI:90616"/>
        <dbReference type="EC" id="2.1.1.72"/>
    </reaction>
</comment>
<evidence type="ECO:0000259" key="9">
    <source>
        <dbReference type="Pfam" id="PF01555"/>
    </source>
</evidence>
<dbReference type="GO" id="GO:0015667">
    <property type="term" value="F:site-specific DNA-methyltransferase (cytosine-N4-specific) activity"/>
    <property type="evidence" value="ECO:0007669"/>
    <property type="project" value="UniProtKB-EC"/>
</dbReference>
<dbReference type="EMBL" id="PEBQ01000118">
    <property type="protein sequence ID" value="PHY93954.1"/>
    <property type="molecule type" value="Genomic_DNA"/>
</dbReference>
<evidence type="ECO:0000256" key="1">
    <source>
        <dbReference type="ARBA" id="ARBA00010203"/>
    </source>
</evidence>
<dbReference type="AlphaFoldDB" id="A0A2G4RBL1"/>